<dbReference type="InterPro" id="IPR010727">
    <property type="entry name" value="DUF1302"/>
</dbReference>
<evidence type="ECO:0000256" key="1">
    <source>
        <dbReference type="SAM" id="SignalP"/>
    </source>
</evidence>
<feature type="signal peptide" evidence="1">
    <location>
        <begin position="1"/>
        <end position="30"/>
    </location>
</feature>
<gene>
    <name evidence="2" type="ORF">GCM10009092_07060</name>
</gene>
<feature type="chain" id="PRO_5047080478" evidence="1">
    <location>
        <begin position="31"/>
        <end position="694"/>
    </location>
</feature>
<dbReference type="Pfam" id="PF06980">
    <property type="entry name" value="DUF1302"/>
    <property type="match status" value="1"/>
</dbReference>
<organism evidence="2 3">
    <name type="scientific">Bowmanella denitrificans</name>
    <dbReference type="NCBI Taxonomy" id="366582"/>
    <lineage>
        <taxon>Bacteria</taxon>
        <taxon>Pseudomonadati</taxon>
        <taxon>Pseudomonadota</taxon>
        <taxon>Gammaproteobacteria</taxon>
        <taxon>Alteromonadales</taxon>
        <taxon>Alteromonadaceae</taxon>
        <taxon>Bowmanella</taxon>
    </lineage>
</organism>
<keyword evidence="1" id="KW-0732">Signal</keyword>
<name>A0ABN0WRT6_9ALTE</name>
<reference evidence="2 3" key="1">
    <citation type="journal article" date="2019" name="Int. J. Syst. Evol. Microbiol.">
        <title>The Global Catalogue of Microorganisms (GCM) 10K type strain sequencing project: providing services to taxonomists for standard genome sequencing and annotation.</title>
        <authorList>
            <consortium name="The Broad Institute Genomics Platform"/>
            <consortium name="The Broad Institute Genome Sequencing Center for Infectious Disease"/>
            <person name="Wu L."/>
            <person name="Ma J."/>
        </authorList>
    </citation>
    <scope>NUCLEOTIDE SEQUENCE [LARGE SCALE GENOMIC DNA]</scope>
    <source>
        <strain evidence="2 3">JCM 13378</strain>
    </source>
</reference>
<comment type="caution">
    <text evidence="2">The sequence shown here is derived from an EMBL/GenBank/DDBJ whole genome shotgun (WGS) entry which is preliminary data.</text>
</comment>
<dbReference type="EMBL" id="BAAAEI010000006">
    <property type="protein sequence ID" value="GAA0345146.1"/>
    <property type="molecule type" value="Genomic_DNA"/>
</dbReference>
<evidence type="ECO:0000313" key="3">
    <source>
        <dbReference type="Proteomes" id="UP001501757"/>
    </source>
</evidence>
<dbReference type="RefSeq" id="WP_343841819.1">
    <property type="nucleotide sequence ID" value="NZ_BAAAEI010000006.1"/>
</dbReference>
<evidence type="ECO:0000313" key="2">
    <source>
        <dbReference type="EMBL" id="GAA0345146.1"/>
    </source>
</evidence>
<dbReference type="Proteomes" id="UP001501757">
    <property type="component" value="Unassembled WGS sequence"/>
</dbReference>
<accession>A0ABN0WRT6</accession>
<sequence>MNNGPRIYKKSALAIGIAALLGGASAPAQAVNWEEGDWSISFDSSFSLGTSYRIEDRNWELISASNYPSLNWNGYNGTTNTGIDPLSLWGQINGGYSANVDNGNLNYDPGKAFSTQFKGTHDLDIRYKNMGFFARGMYFYDFEMMDGDRPWRNPVSSQAGFDKPFDPCEDKYAKQELCADIRLLDAFFYADFDLGSVPVSIRIGDQVVSWGESTFIQHGINTTNPVDVTRSQAPGAELKEVFIPVGMVYAQFGLSETLGLAMYYQYEWEKSRLPQNGSYFSTNDFAGEGGQSANIQYGFGGAADLDLDFLLLKLNELSSALKAGANPATISTAYLAYPTKVALRAYSDSAHDDADDQGQYGIKLSYYSEALNDTEFGFYHLNYHSQRPLISGRTANLTQAGVGKDIAYLATASEITKHNVTDLVAFTEARFVYPEDIKLYGLSFNTNIGETAVAGEFAFRQDEPLQIDDIELLYAATPQQGARSDIPALAARYAGLEDISQFNDYLGYVVGPGGTAVGHVLSDTSQVQVSATHLFGPVLGTDNLTILGEVGYVKIHDMPDPNLLRLNGPGTSRSGPLPGKEGLHTFISNGPETNPFPTDDAWGYRLLAKADFNNVYAGINMSVRATFAHDVDGITPDPLFLFIEDRKSSSLSVDFDYLSKWSASVSLNSFWGGVGTTNALSDRDFVSFNIKYSI</sequence>
<keyword evidence="3" id="KW-1185">Reference proteome</keyword>
<proteinExistence type="predicted"/>
<protein>
    <submittedName>
        <fullName evidence="2">DUF1302 domain-containing protein</fullName>
    </submittedName>
</protein>